<name>A0A6C1KKB2_XANAU</name>
<accession>A0A6C1KKB2</accession>
<dbReference type="EMBL" id="VAUP01000004">
    <property type="protein sequence ID" value="TLX44752.1"/>
    <property type="molecule type" value="Genomic_DNA"/>
</dbReference>
<gene>
    <name evidence="9" type="ORF">FBQ73_01485</name>
</gene>
<dbReference type="Proteomes" id="UP000305131">
    <property type="component" value="Unassembled WGS sequence"/>
</dbReference>
<evidence type="ECO:0000256" key="6">
    <source>
        <dbReference type="ARBA" id="ARBA00023136"/>
    </source>
</evidence>
<proteinExistence type="inferred from homology"/>
<feature type="transmembrane region" description="Helical" evidence="7">
    <location>
        <begin position="23"/>
        <end position="46"/>
    </location>
</feature>
<feature type="transmembrane region" description="Helical" evidence="7">
    <location>
        <begin position="121"/>
        <end position="143"/>
    </location>
</feature>
<feature type="transmembrane region" description="Helical" evidence="7">
    <location>
        <begin position="245"/>
        <end position="266"/>
    </location>
</feature>
<dbReference type="GO" id="GO:0005886">
    <property type="term" value="C:plasma membrane"/>
    <property type="evidence" value="ECO:0007669"/>
    <property type="project" value="UniProtKB-SubCell"/>
</dbReference>
<dbReference type="GO" id="GO:0055085">
    <property type="term" value="P:transmembrane transport"/>
    <property type="evidence" value="ECO:0007669"/>
    <property type="project" value="InterPro"/>
</dbReference>
<dbReference type="SUPFAM" id="SSF161098">
    <property type="entry name" value="MetI-like"/>
    <property type="match status" value="1"/>
</dbReference>
<dbReference type="RefSeq" id="WP_138397753.1">
    <property type="nucleotide sequence ID" value="NZ_JBAFVI010000009.1"/>
</dbReference>
<comment type="caution">
    <text evidence="9">The sequence shown here is derived from an EMBL/GenBank/DDBJ whole genome shotgun (WGS) entry which is preliminary data.</text>
</comment>
<organism evidence="9 10">
    <name type="scientific">Xanthobacter autotrophicus</name>
    <dbReference type="NCBI Taxonomy" id="280"/>
    <lineage>
        <taxon>Bacteria</taxon>
        <taxon>Pseudomonadati</taxon>
        <taxon>Pseudomonadota</taxon>
        <taxon>Alphaproteobacteria</taxon>
        <taxon>Hyphomicrobiales</taxon>
        <taxon>Xanthobacteraceae</taxon>
        <taxon>Xanthobacter</taxon>
    </lineage>
</organism>
<keyword evidence="6 7" id="KW-0472">Membrane</keyword>
<reference evidence="9 10" key="1">
    <citation type="submission" date="2019-05" db="EMBL/GenBank/DDBJ databases">
        <authorList>
            <person name="Zhou X."/>
        </authorList>
    </citation>
    <scope>NUCLEOTIDE SEQUENCE [LARGE SCALE GENOMIC DNA]</scope>
    <source>
        <strain evidence="9 10">DSM 432</strain>
    </source>
</reference>
<evidence type="ECO:0000256" key="7">
    <source>
        <dbReference type="RuleBase" id="RU363032"/>
    </source>
</evidence>
<evidence type="ECO:0000256" key="5">
    <source>
        <dbReference type="ARBA" id="ARBA00022989"/>
    </source>
</evidence>
<dbReference type="Gene3D" id="1.10.3720.10">
    <property type="entry name" value="MetI-like"/>
    <property type="match status" value="1"/>
</dbReference>
<protein>
    <submittedName>
        <fullName evidence="9">ABC transporter permease</fullName>
    </submittedName>
</protein>
<evidence type="ECO:0000256" key="3">
    <source>
        <dbReference type="ARBA" id="ARBA00022475"/>
    </source>
</evidence>
<feature type="transmembrane region" description="Helical" evidence="7">
    <location>
        <begin position="149"/>
        <end position="168"/>
    </location>
</feature>
<dbReference type="AlphaFoldDB" id="A0A6C1KKB2"/>
<dbReference type="PANTHER" id="PTHR30151">
    <property type="entry name" value="ALKANE SULFONATE ABC TRANSPORTER-RELATED, MEMBRANE SUBUNIT"/>
    <property type="match status" value="1"/>
</dbReference>
<dbReference type="Pfam" id="PF00528">
    <property type="entry name" value="BPD_transp_1"/>
    <property type="match status" value="1"/>
</dbReference>
<dbReference type="InterPro" id="IPR000515">
    <property type="entry name" value="MetI-like"/>
</dbReference>
<dbReference type="PANTHER" id="PTHR30151:SF20">
    <property type="entry name" value="ABC TRANSPORTER PERMEASE PROTEIN HI_0355-RELATED"/>
    <property type="match status" value="1"/>
</dbReference>
<sequence length="284" mass="30460">MSRATALSRSRARSMNPRRTRHGLINTSLGRGLIQLVSVAAVLALWQVGVEMGWVSAFMVGAPRQILKVLVDGIVSGSLLVDTYYTVVEAVLGFVIGTALGSFAGLALWYSPLVARLTEPFLIAINSVPKIAFGPIVILWFGTGLVSKVALAVSLTAIVALIAAYQAAKTADRDLQALLLTLGADKNQVFFNLVVPSSLPAIIATFHINIGFGLVGAVVGEFISSERGLGHLIFTASGLYDLNTVWAGLFMLMLIGFLLYFVIDFIERRLLPWKEAATANAFHV</sequence>
<comment type="similarity">
    <text evidence="7">Belongs to the binding-protein-dependent transport system permease family.</text>
</comment>
<evidence type="ECO:0000256" key="4">
    <source>
        <dbReference type="ARBA" id="ARBA00022692"/>
    </source>
</evidence>
<evidence type="ECO:0000313" key="10">
    <source>
        <dbReference type="Proteomes" id="UP000305131"/>
    </source>
</evidence>
<evidence type="ECO:0000256" key="2">
    <source>
        <dbReference type="ARBA" id="ARBA00022448"/>
    </source>
</evidence>
<dbReference type="InterPro" id="IPR035906">
    <property type="entry name" value="MetI-like_sf"/>
</dbReference>
<keyword evidence="4 7" id="KW-0812">Transmembrane</keyword>
<keyword evidence="2 7" id="KW-0813">Transport</keyword>
<keyword evidence="3" id="KW-1003">Cell membrane</keyword>
<feature type="transmembrane region" description="Helical" evidence="7">
    <location>
        <begin position="84"/>
        <end position="109"/>
    </location>
</feature>
<feature type="transmembrane region" description="Helical" evidence="7">
    <location>
        <begin position="189"/>
        <end position="219"/>
    </location>
</feature>
<dbReference type="PROSITE" id="PS50928">
    <property type="entry name" value="ABC_TM1"/>
    <property type="match status" value="1"/>
</dbReference>
<evidence type="ECO:0000256" key="1">
    <source>
        <dbReference type="ARBA" id="ARBA00004651"/>
    </source>
</evidence>
<dbReference type="CDD" id="cd06261">
    <property type="entry name" value="TM_PBP2"/>
    <property type="match status" value="1"/>
</dbReference>
<feature type="domain" description="ABC transmembrane type-1" evidence="8">
    <location>
        <begin position="79"/>
        <end position="263"/>
    </location>
</feature>
<evidence type="ECO:0000313" key="9">
    <source>
        <dbReference type="EMBL" id="TLX44752.1"/>
    </source>
</evidence>
<dbReference type="OrthoDB" id="8138334at2"/>
<evidence type="ECO:0000259" key="8">
    <source>
        <dbReference type="PROSITE" id="PS50928"/>
    </source>
</evidence>
<dbReference type="GeneID" id="95772133"/>
<keyword evidence="5 7" id="KW-1133">Transmembrane helix</keyword>
<comment type="subcellular location">
    <subcellularLocation>
        <location evidence="1 7">Cell membrane</location>
        <topology evidence="1 7">Multi-pass membrane protein</topology>
    </subcellularLocation>
</comment>